<evidence type="ECO:0000259" key="1">
    <source>
        <dbReference type="Pfam" id="PF07045"/>
    </source>
</evidence>
<dbReference type="AlphaFoldDB" id="A0A5M6ZGQ1"/>
<dbReference type="PANTHER" id="PTHR40257:SF1">
    <property type="entry name" value="DUF1330 DOMAIN-CONTAINING PROTEIN"/>
    <property type="match status" value="1"/>
</dbReference>
<dbReference type="RefSeq" id="WP_150023568.1">
    <property type="nucleotide sequence ID" value="NZ_VWOJ01000003.1"/>
</dbReference>
<evidence type="ECO:0000313" key="2">
    <source>
        <dbReference type="EMBL" id="KAA5802318.1"/>
    </source>
</evidence>
<dbReference type="SUPFAM" id="SSF54909">
    <property type="entry name" value="Dimeric alpha+beta barrel"/>
    <property type="match status" value="1"/>
</dbReference>
<gene>
    <name evidence="2" type="ORF">F1654_10855</name>
</gene>
<dbReference type="Pfam" id="PF07045">
    <property type="entry name" value="DUF1330"/>
    <property type="match status" value="1"/>
</dbReference>
<name>A0A5M6ZGQ1_9PROT</name>
<reference evidence="2 3" key="1">
    <citation type="submission" date="2019-09" db="EMBL/GenBank/DDBJ databases">
        <authorList>
            <person name="Kevbrin V."/>
            <person name="Grouzdev D.S."/>
        </authorList>
    </citation>
    <scope>NUCLEOTIDE SEQUENCE [LARGE SCALE GENOMIC DNA]</scope>
    <source>
        <strain evidence="2 3">G-192</strain>
    </source>
</reference>
<dbReference type="Gene3D" id="3.30.70.100">
    <property type="match status" value="1"/>
</dbReference>
<dbReference type="EMBL" id="VWOJ01000003">
    <property type="protein sequence ID" value="KAA5802318.1"/>
    <property type="molecule type" value="Genomic_DNA"/>
</dbReference>
<dbReference type="PANTHER" id="PTHR40257">
    <property type="match status" value="1"/>
</dbReference>
<dbReference type="InterPro" id="IPR010753">
    <property type="entry name" value="DUF1330"/>
</dbReference>
<sequence length="138" mass="15192">MSHIDPERAAFEAFKALPRDEPVEMLNLISLREHADYPDGRAMSGAEAYRLYGETSAPVFARVGGRILWRGSPRCTLIGPADEAWDMAFIAAYPSAGAFLEMVTDKFYQSEAVPHRRAGVRDSRLIRCLPGKSGSAFG</sequence>
<feature type="domain" description="DUF1330" evidence="1">
    <location>
        <begin position="46"/>
        <end position="124"/>
    </location>
</feature>
<comment type="caution">
    <text evidence="2">The sequence shown here is derived from an EMBL/GenBank/DDBJ whole genome shotgun (WGS) entry which is preliminary data.</text>
</comment>
<dbReference type="InterPro" id="IPR011008">
    <property type="entry name" value="Dimeric_a/b-barrel"/>
</dbReference>
<accession>A0A5M6ZGQ1</accession>
<organism evidence="2 3">
    <name type="scientific">Alkalicaulis satelles</name>
    <dbReference type="NCBI Taxonomy" id="2609175"/>
    <lineage>
        <taxon>Bacteria</taxon>
        <taxon>Pseudomonadati</taxon>
        <taxon>Pseudomonadota</taxon>
        <taxon>Alphaproteobacteria</taxon>
        <taxon>Maricaulales</taxon>
        <taxon>Maricaulaceae</taxon>
        <taxon>Alkalicaulis</taxon>
    </lineage>
</organism>
<protein>
    <submittedName>
        <fullName evidence="2">DUF1330 domain-containing protein</fullName>
    </submittedName>
</protein>
<evidence type="ECO:0000313" key="3">
    <source>
        <dbReference type="Proteomes" id="UP000325122"/>
    </source>
</evidence>
<dbReference type="Proteomes" id="UP000325122">
    <property type="component" value="Unassembled WGS sequence"/>
</dbReference>
<keyword evidence="3" id="KW-1185">Reference proteome</keyword>
<proteinExistence type="predicted"/>